<dbReference type="Proteomes" id="UP000233469">
    <property type="component" value="Unassembled WGS sequence"/>
</dbReference>
<name>A0A2N1NBM4_9GLOM</name>
<dbReference type="AlphaFoldDB" id="A0A2N1NBM4"/>
<sequence>MIEKTLKPNGFVLYYQIANPDEPEGSPARYYQLTVSNEFWLHNGNDYGKICIGLDGKYDLNIDHAPVLSIVVENNAGVTPSATWCLKSLT</sequence>
<reference evidence="1 2" key="2">
    <citation type="submission" date="2017-10" db="EMBL/GenBank/DDBJ databases">
        <title>Extensive intraspecific genome diversity in a model arbuscular mycorrhizal fungus.</title>
        <authorList>
            <person name="Chen E.C.H."/>
            <person name="Morin E."/>
            <person name="Baudet D."/>
            <person name="Noel J."/>
            <person name="Ndikumana S."/>
            <person name="Charron P."/>
            <person name="St-Onge C."/>
            <person name="Giorgi J."/>
            <person name="Grigoriev I.V."/>
            <person name="Roux C."/>
            <person name="Martin F.M."/>
            <person name="Corradi N."/>
        </authorList>
    </citation>
    <scope>NUCLEOTIDE SEQUENCE [LARGE SCALE GENOMIC DNA]</scope>
    <source>
        <strain evidence="1 2">C2</strain>
    </source>
</reference>
<comment type="caution">
    <text evidence="1">The sequence shown here is derived from an EMBL/GenBank/DDBJ whole genome shotgun (WGS) entry which is preliminary data.</text>
</comment>
<evidence type="ECO:0000313" key="2">
    <source>
        <dbReference type="Proteomes" id="UP000233469"/>
    </source>
</evidence>
<reference evidence="1 2" key="1">
    <citation type="submission" date="2016-04" db="EMBL/GenBank/DDBJ databases">
        <title>Genome analyses suggest a sexual origin of heterokaryosis in a supposedly ancient asexual fungus.</title>
        <authorList>
            <person name="Ropars J."/>
            <person name="Sedzielewska K."/>
            <person name="Noel J."/>
            <person name="Charron P."/>
            <person name="Farinelli L."/>
            <person name="Marton T."/>
            <person name="Kruger M."/>
            <person name="Pelin A."/>
            <person name="Brachmann A."/>
            <person name="Corradi N."/>
        </authorList>
    </citation>
    <scope>NUCLEOTIDE SEQUENCE [LARGE SCALE GENOMIC DNA]</scope>
    <source>
        <strain evidence="1 2">C2</strain>
    </source>
</reference>
<dbReference type="EMBL" id="LLXL01000531">
    <property type="protein sequence ID" value="PKK71316.1"/>
    <property type="molecule type" value="Genomic_DNA"/>
</dbReference>
<gene>
    <name evidence="1" type="ORF">RhiirC2_778565</name>
</gene>
<accession>A0A2N1NBM4</accession>
<protein>
    <submittedName>
        <fullName evidence="1">Uncharacterized protein</fullName>
    </submittedName>
</protein>
<organism evidence="1 2">
    <name type="scientific">Rhizophagus irregularis</name>
    <dbReference type="NCBI Taxonomy" id="588596"/>
    <lineage>
        <taxon>Eukaryota</taxon>
        <taxon>Fungi</taxon>
        <taxon>Fungi incertae sedis</taxon>
        <taxon>Mucoromycota</taxon>
        <taxon>Glomeromycotina</taxon>
        <taxon>Glomeromycetes</taxon>
        <taxon>Glomerales</taxon>
        <taxon>Glomeraceae</taxon>
        <taxon>Rhizophagus</taxon>
    </lineage>
</organism>
<proteinExistence type="predicted"/>
<evidence type="ECO:0000313" key="1">
    <source>
        <dbReference type="EMBL" id="PKK71316.1"/>
    </source>
</evidence>